<dbReference type="Gene3D" id="1.10.10.60">
    <property type="entry name" value="Homeodomain-like"/>
    <property type="match status" value="1"/>
</dbReference>
<keyword evidence="3" id="KW-0804">Transcription</keyword>
<keyword evidence="2" id="KW-0238">DNA-binding</keyword>
<dbReference type="InterPro" id="IPR018060">
    <property type="entry name" value="HTH_AraC"/>
</dbReference>
<dbReference type="PROSITE" id="PS01124">
    <property type="entry name" value="HTH_ARAC_FAMILY_2"/>
    <property type="match status" value="1"/>
</dbReference>
<dbReference type="PRINTS" id="PR00032">
    <property type="entry name" value="HTHARAC"/>
</dbReference>
<dbReference type="InterPro" id="IPR018062">
    <property type="entry name" value="HTH_AraC-typ_CS"/>
</dbReference>
<evidence type="ECO:0000313" key="6">
    <source>
        <dbReference type="Proteomes" id="UP000461585"/>
    </source>
</evidence>
<dbReference type="Proteomes" id="UP000461585">
    <property type="component" value="Unassembled WGS sequence"/>
</dbReference>
<sequence length="54" mass="6233">MNRVRILRALEYLQTTTLSITDIAAQVGILDANYFSRIFRKIVGSPPSYFKRID</sequence>
<organism evidence="5 6">
    <name type="scientific">Anaerotalea alkaliphila</name>
    <dbReference type="NCBI Taxonomy" id="2662126"/>
    <lineage>
        <taxon>Bacteria</taxon>
        <taxon>Bacillati</taxon>
        <taxon>Bacillota</taxon>
        <taxon>Clostridia</taxon>
        <taxon>Eubacteriales</taxon>
        <taxon>Anaerotalea</taxon>
    </lineage>
</organism>
<dbReference type="EMBL" id="JAAEEH010000002">
    <property type="protein sequence ID" value="NDL66461.1"/>
    <property type="molecule type" value="Genomic_DNA"/>
</dbReference>
<protein>
    <submittedName>
        <fullName evidence="5">Helix-turn-helix domain-containing protein</fullName>
    </submittedName>
</protein>
<dbReference type="RefSeq" id="WP_162369182.1">
    <property type="nucleotide sequence ID" value="NZ_JAAEEH010000002.1"/>
</dbReference>
<reference evidence="5 6" key="1">
    <citation type="submission" date="2020-01" db="EMBL/GenBank/DDBJ databases">
        <title>Anaeroalcalibacter tamaniensis gen. nov., sp. nov., moderately halophilic strictly anaerobic fermenter bacterium from mud volcano of Taman peninsula.</title>
        <authorList>
            <person name="Frolova A."/>
            <person name="Merkel A.Y."/>
            <person name="Slobodkin A.I."/>
        </authorList>
    </citation>
    <scope>NUCLEOTIDE SEQUENCE [LARGE SCALE GENOMIC DNA]</scope>
    <source>
        <strain evidence="5 6">F-3ap</strain>
    </source>
</reference>
<dbReference type="InterPro" id="IPR020449">
    <property type="entry name" value="Tscrpt_reg_AraC-type_HTH"/>
</dbReference>
<name>A0A7X5HU50_9FIRM</name>
<keyword evidence="6" id="KW-1185">Reference proteome</keyword>
<dbReference type="PANTHER" id="PTHR43280:SF28">
    <property type="entry name" value="HTH-TYPE TRANSCRIPTIONAL ACTIVATOR RHAS"/>
    <property type="match status" value="1"/>
</dbReference>
<proteinExistence type="predicted"/>
<gene>
    <name evidence="5" type="ORF">GXN74_01695</name>
</gene>
<dbReference type="AlphaFoldDB" id="A0A7X5HU50"/>
<accession>A0A7X5HU50</accession>
<dbReference type="SUPFAM" id="SSF46689">
    <property type="entry name" value="Homeodomain-like"/>
    <property type="match status" value="1"/>
</dbReference>
<dbReference type="GO" id="GO:0003700">
    <property type="term" value="F:DNA-binding transcription factor activity"/>
    <property type="evidence" value="ECO:0007669"/>
    <property type="project" value="InterPro"/>
</dbReference>
<comment type="caution">
    <text evidence="5">The sequence shown here is derived from an EMBL/GenBank/DDBJ whole genome shotgun (WGS) entry which is preliminary data.</text>
</comment>
<evidence type="ECO:0000313" key="5">
    <source>
        <dbReference type="EMBL" id="NDL66461.1"/>
    </source>
</evidence>
<dbReference type="GO" id="GO:0043565">
    <property type="term" value="F:sequence-specific DNA binding"/>
    <property type="evidence" value="ECO:0007669"/>
    <property type="project" value="InterPro"/>
</dbReference>
<keyword evidence="1" id="KW-0805">Transcription regulation</keyword>
<dbReference type="SMART" id="SM00342">
    <property type="entry name" value="HTH_ARAC"/>
    <property type="match status" value="1"/>
</dbReference>
<feature type="domain" description="HTH araC/xylS-type" evidence="4">
    <location>
        <begin position="1"/>
        <end position="53"/>
    </location>
</feature>
<dbReference type="PROSITE" id="PS00041">
    <property type="entry name" value="HTH_ARAC_FAMILY_1"/>
    <property type="match status" value="1"/>
</dbReference>
<dbReference type="InterPro" id="IPR009057">
    <property type="entry name" value="Homeodomain-like_sf"/>
</dbReference>
<evidence type="ECO:0000256" key="2">
    <source>
        <dbReference type="ARBA" id="ARBA00023125"/>
    </source>
</evidence>
<dbReference type="PANTHER" id="PTHR43280">
    <property type="entry name" value="ARAC-FAMILY TRANSCRIPTIONAL REGULATOR"/>
    <property type="match status" value="1"/>
</dbReference>
<dbReference type="Pfam" id="PF12833">
    <property type="entry name" value="HTH_18"/>
    <property type="match status" value="1"/>
</dbReference>
<evidence type="ECO:0000256" key="3">
    <source>
        <dbReference type="ARBA" id="ARBA00023163"/>
    </source>
</evidence>
<evidence type="ECO:0000256" key="1">
    <source>
        <dbReference type="ARBA" id="ARBA00023015"/>
    </source>
</evidence>
<evidence type="ECO:0000259" key="4">
    <source>
        <dbReference type="PROSITE" id="PS01124"/>
    </source>
</evidence>